<dbReference type="CDD" id="cd17557">
    <property type="entry name" value="REC_Rcp-like"/>
    <property type="match status" value="1"/>
</dbReference>
<dbReference type="PROSITE" id="PS50110">
    <property type="entry name" value="RESPONSE_REGULATORY"/>
    <property type="match status" value="1"/>
</dbReference>
<evidence type="ECO:0000259" key="4">
    <source>
        <dbReference type="PROSITE" id="PS50110"/>
    </source>
</evidence>
<dbReference type="SUPFAM" id="SSF52172">
    <property type="entry name" value="CheY-like"/>
    <property type="match status" value="1"/>
</dbReference>
<organism evidence="5 6">
    <name type="scientific">Acetobacterium tundrae</name>
    <dbReference type="NCBI Taxonomy" id="132932"/>
    <lineage>
        <taxon>Bacteria</taxon>
        <taxon>Bacillati</taxon>
        <taxon>Bacillota</taxon>
        <taxon>Clostridia</taxon>
        <taxon>Eubacteriales</taxon>
        <taxon>Eubacteriaceae</taxon>
        <taxon>Acetobacterium</taxon>
    </lineage>
</organism>
<feature type="domain" description="Response regulatory" evidence="4">
    <location>
        <begin position="5"/>
        <end position="132"/>
    </location>
</feature>
<dbReference type="InterPro" id="IPR001789">
    <property type="entry name" value="Sig_transdc_resp-reg_receiver"/>
</dbReference>
<dbReference type="PANTHER" id="PTHR44520">
    <property type="entry name" value="RESPONSE REGULATOR RCP1-RELATED"/>
    <property type="match status" value="1"/>
</dbReference>
<dbReference type="Gene3D" id="3.40.50.2300">
    <property type="match status" value="1"/>
</dbReference>
<proteinExistence type="predicted"/>
<reference evidence="5 6" key="1">
    <citation type="journal article" date="2020" name="mSystems">
        <title>Defining Genomic and Predicted Metabolic Features of the Acetobacterium Genus.</title>
        <authorList>
            <person name="Ross D.E."/>
            <person name="Marshall C.W."/>
            <person name="Gulliver D."/>
            <person name="May H.D."/>
            <person name="Norman R.S."/>
        </authorList>
    </citation>
    <scope>NUCLEOTIDE SEQUENCE [LARGE SCALE GENOMIC DNA]</scope>
    <source>
        <strain evidence="5 6">DSM 9173</strain>
    </source>
</reference>
<evidence type="ECO:0000256" key="3">
    <source>
        <dbReference type="PROSITE-ProRule" id="PRU00169"/>
    </source>
</evidence>
<dbReference type="InterPro" id="IPR011006">
    <property type="entry name" value="CheY-like_superfamily"/>
</dbReference>
<evidence type="ECO:0000313" key="6">
    <source>
        <dbReference type="Proteomes" id="UP000653358"/>
    </source>
</evidence>
<dbReference type="Pfam" id="PF00072">
    <property type="entry name" value="Response_reg"/>
    <property type="match status" value="1"/>
</dbReference>
<comment type="caution">
    <text evidence="5">The sequence shown here is derived from an EMBL/GenBank/DDBJ whole genome shotgun (WGS) entry which is preliminary data.</text>
</comment>
<keyword evidence="3" id="KW-0597">Phosphoprotein</keyword>
<protein>
    <recommendedName>
        <fullName evidence="1">Stage 0 sporulation protein A homolog</fullName>
    </recommendedName>
</protein>
<evidence type="ECO:0000313" key="5">
    <source>
        <dbReference type="EMBL" id="MBC3796933.1"/>
    </source>
</evidence>
<evidence type="ECO:0000256" key="1">
    <source>
        <dbReference type="ARBA" id="ARBA00018672"/>
    </source>
</evidence>
<gene>
    <name evidence="5" type="ORF">GH807_07715</name>
</gene>
<dbReference type="SMART" id="SM00448">
    <property type="entry name" value="REC"/>
    <property type="match status" value="1"/>
</dbReference>
<dbReference type="Proteomes" id="UP000653358">
    <property type="component" value="Unassembled WGS sequence"/>
</dbReference>
<sequence>MELKTILYVDDNPLDIELTLEAIKENHILNPIIVANDGLEALEYLASNGVYKNRKPGNPSMVLLDLKMPRMDGLEFLAIVKKDENFKRIPIIMLTSSQEKNDLIKSYNLGINAYVVKPLNFLALINIIKQIIIFWTLINELPPE</sequence>
<name>A0ABR6WKY5_9FIRM</name>
<dbReference type="PANTHER" id="PTHR44520:SF1">
    <property type="entry name" value="TWO-COMPONENT SYSTEM REGULATORY PROTEIN"/>
    <property type="match status" value="1"/>
</dbReference>
<keyword evidence="6" id="KW-1185">Reference proteome</keyword>
<dbReference type="RefSeq" id="WP_148603169.1">
    <property type="nucleotide sequence ID" value="NZ_RXYB01000006.1"/>
</dbReference>
<dbReference type="EMBL" id="WJBB01000007">
    <property type="protein sequence ID" value="MBC3796933.1"/>
    <property type="molecule type" value="Genomic_DNA"/>
</dbReference>
<comment type="function">
    <text evidence="2">May play the central regulatory role in sporulation. It may be an element of the effector pathway responsible for the activation of sporulation genes in response to nutritional stress. Spo0A may act in concert with spo0H (a sigma factor) to control the expression of some genes that are critical to the sporulation process.</text>
</comment>
<feature type="modified residue" description="4-aspartylphosphate" evidence="3">
    <location>
        <position position="65"/>
    </location>
</feature>
<accession>A0ABR6WKY5</accession>
<evidence type="ECO:0000256" key="2">
    <source>
        <dbReference type="ARBA" id="ARBA00024867"/>
    </source>
</evidence>
<dbReference type="InterPro" id="IPR052893">
    <property type="entry name" value="TCS_response_regulator"/>
</dbReference>